<keyword evidence="5" id="KW-0143">Chaperone</keyword>
<feature type="domain" description="HEPN" evidence="12">
    <location>
        <begin position="4732"/>
        <end position="4848"/>
    </location>
</feature>
<keyword evidence="4" id="KW-0007">Acetylation</keyword>
<keyword evidence="2" id="KW-0963">Cytoplasm</keyword>
<dbReference type="GO" id="GO:0005634">
    <property type="term" value="C:nucleus"/>
    <property type="evidence" value="ECO:0007669"/>
    <property type="project" value="Ensembl"/>
</dbReference>
<dbReference type="OrthoDB" id="1262810at2759"/>
<dbReference type="Pfam" id="PF00240">
    <property type="entry name" value="ubiquitin"/>
    <property type="match status" value="1"/>
</dbReference>
<dbReference type="CTD" id="26278"/>
<dbReference type="SUPFAM" id="SSF81593">
    <property type="entry name" value="Nucleotidyltransferase substrate binding subunit/domain"/>
    <property type="match status" value="1"/>
</dbReference>
<dbReference type="CDD" id="cd17049">
    <property type="entry name" value="Ubl_Sacsin"/>
    <property type="match status" value="1"/>
</dbReference>
<name>A0A803TKB9_ANOCA</name>
<sequence length="4860" mass="551650">MARLFLRRAMVSAQSDNKQSGHGQIVSEHRQSDYKQSGHGQTVSEHRQSDHRKGVHCQTENRQWSLSIGRVTLISVDMARLFLRMAMVSEHRQSDHKQQGHGQTVSEHRQGGHSCLSKYSNIRNHLLIPSLSEATPCSLGGLTGSFLQVLRHRCDDEDDVNETARKSCRCVPGRPSPQAGGPPGLAFSLLWRFCRSPENTRPSLSSAAAGAALRRAFPFPSLPRPQAGARPLLSLCSSSLMCGAGGGVSVATWRAPNGLHLLKGPQREQEAGPEAFSVRRGMSATVTVLHDYMGCRTFEVPSSVSVGAIKELIYPETGFPVAEQRLCYQGRELSDSVKVEDLQTSQNHVFLHLLSKGLKGGGRFGQTTPPLVDFLKDILRRYPEGGQILKELIQNAEDAGATEVRFLYDETQYGNESLWSKDMAQYQGSALYVYNNAIFTPEDWHGIQEIARSRKKDDPLKVGRFGIGFNSVYHITDVPSIFSGDQIGMLDPHQTLFGPHESGQCWNLKDDFKEMNELTDQFAPFIGVFGSTKETFQNGHFPGTFFRFPLREQPSQLSSNIYNKEKVLELFDSFRADADTVLLFLKSVQDVSLHVREADGTERLIFRVTASENKALKHEKPNSIKILGSSINQYCKGIPSNSVTCVTYHINIVLEDESIKDAQKTSWLVCNSVGGRGMCSDLDCLADDLKYIPTIGIAMSLSSDGEGKGAAAEFSGRAFCFLPLPPGEESKTGLPVHVSGFFGLTDNRRSIKWRELDQWRDPAALWNELLVTNMVPKAYATLILEAIKRMETDENSDFPLSADRIYRLWPQKNKIKVHWESIIEPLLKELFQNEVIYSISGKWIKVEEVYFSEMDESLEYTQAVLNYLQDSGKEVAKVPDNIAKAIDLIVYSTKPVKKVTPGTVRQVLRKSGHKGPADAKLHILDFVLSDGNYNELIGLELLPLQNGSFTLFSSSASDQDAVYITSESYPRSLFPGFEGRLLADDVKPHILAALKEAAKSRGRPCTQLQLLNPERFARLIKEVMNALWPRREIVVQWFPLSEDKSQPPVSWLKMVWKNLYLHFSGDLSMFDDMPLLPKTLLDEGEEIVELIRLRTPSPIILDDGLETQLPEFLPDIIEQLGGIVIKKLDPAIQHPLLKKYIHAPLPSVVLQIVEKLSLQKLTSQITSFSTSYKNALRSYLASLTDITEKEKKVIHELVIFRRISQSLDDDIAFTSLKSCKVLHHTAKIPPDIKLSISLVDSSDEATIRLVKILKAEQLRSTDCIKFILNDIQSDFYCNEEATKIMLWILENLTFLKNENAEVLDWLAPLKFIQISEGKLVSASELFDPEVEVLQNLFYGEEEHCFPPLTFRASSDILHSLRLIGLKSEGSLEEKDILHLAHKIENLRDCTGTNHDALKRKARTLLMILNKSCSLLRSPETKASLKKIKWIPACKERPPNYPNSLTWKGDHCNLCSPPEMCDLSQATLVGSSVPLVEGVQPSVEKALGISIKPSIKSVLKHFKVVVDWHSSKKFSDEDYYQFQHILLEIYGFMHDHLDEGKEAFKTLKFPWVWTGKTFCSLSQAVIKSVHDLDLQPYLHNVPKTMAKFHQLFKCCGSIEQLTPDHVSMVIQKIYLRSEQPLTEDESKQNLHIMLNIIRWLYRCQIPANLNTPVPIHCSKKPYRFTMKPIHDCCYCDIKVDDLNDLLEDSVEPIILVHEDIPMKTAEWLNVPCLSTRLINPENMGFEQSGQREPLTVRIKNILEEYPSVSDIFKELLQNADDANATDCNFLIDMRRNNDIRENLLDPGMAASHGPALWSFNNSEFSDNDFLNITRLGESLKRAEVDKVGKFGLGFNSVYHITDIPIIMSREFMIMFDPNINHLSKHIRDKSNPGIKINWSKQQKRLRKFPNQFKPFIGVFGCQLPLTMEAPYSYKGTLFRLSFRTQQEAKVSEVSSTSYNTADIYSLVDEFSICGHRLIIFTQCVNSMVLSYLKTEETNPDAAQETVTIKKNLCVSKAITTPVTSILKEAAKVMKTCSSSTKKLPAESPKSSCILQITIEEFHHVFRRIADLHSPVFRGPEDDTVSFFEMAKSGQTKRPDELPQKTVDTTTWLICSCMDTGEALKFSLQESGRRLGLVPCGSVGVILSEKQDGKWTVKPNCSNLGEVFCYLPLRIKTGLPVHINGSFAVTSNRKEIWKTDTKGRWNTVFMRHVIVKAYLEALVVLRDMAVCGELEDYCYCAVWPDPDLVHDDFSVICQGFYEEIAHMKGKEGIRVFSDGLSWVSMKNVRFLDDSLLKRPDIGTSAFQIFLKYLKKTGSKNLCAVDLPSWVKEGFEEAGCKQVLIENTFSERQFFFEVFFPNIQEIEAELRDPLMHYVLSEKVDEFSEILCITPCIPCSLTDHPLVEPSRLIHPEGRVAKLYDKEDGRFPHGTSHDYLNPVILVKLVQLGMAKDDILWEDLVERAESVEEINTTDHAAACLRSSILLNLIDEKLKCRDPKAKEFSAKFQTIPFLPFLTKPAGFSLHWKGNDFESETMFSAVDLFTADYQDIVCLLKPILNENSHSFKGCGNISLAVKDFLGLLKKPTVIMVINQLKVVAKHFDGITLYQENITNACYKYLHEALLQNGATKIVIVEELKNYSFILVEDGYVDPTRVSFHLNFEAAPYLHQLPNKYRNSFRELFESVGVHQAFTVEDFAQVLGSVNQETENKSLTEENFQLCRRIISEGIWSLIREKKQELCEKKYGEILLPDTCLALLPANSLCYNDCPWIKVKDTSVKYCHPDIPREVAVKLGAIPKRHKALERYASNICFTTLGTEFGQKEKLTGRIKSILNAYPSEKEMLKELLQNADDAKATEICFVFDPRQHSTDRIFDDKWAPLQGPALCVYNNQPFTEDDIRGIQNLGKGTKEGNPCKTGQYGIGFNSVYHLTDCPSFVSGNDILCIFDPHARYAPGATSISPGRMFRDLDADFRTQFSDVLDLYLGDHFKLENCTMFRFPLRNGEMAKVSEISPVPCSDRMVQNLLDKLRSDGAELLMFLNHMEKISICEIEKATGTLNVLYSVTGKITDGDRQKRKQFHASVIDSVTKKKQLNEIPVQQITYTMDIEDSEGNLTSWLICNRSGFSSIDKVSKSVISAHKNKDITLFPRGGVAACITHNYKKPHRAFCFLPLSLETGLPFHVNGHFALDSARRNLWRDDNGVGVRSDWNNSLMTALIAPAYVELLIQLKKRYFQGTDPTVSVLQNTSMHAVKDTLKKFLSFFPVNRLDLQPDWYCLVKAVYSCIHEESKRLLPVVRAPNVDGSDLHSAVIITWINMSTTNKTRPFFDNLLQDELHQLKNVEYNITTRKTVAENVYRLKHLLLEIGFNLIYSCDETANLYHCLVDADIPVSYVTPADVRSFLLTFSSPDSNCHIGKLPCRLQQTNLKLFHSLKLLVDYCFKDAEENEIHIEGLPLLITLDSVLQVFDSKRPKFLTTYHDLIPSRKDLFMNTLYLRYSSILLKCSVAKVFDISSFADLLSSVLPREYKARGCIRWKENFASESWLKNAWHFISESLHAKDDQDDVKPTFEDVVDTLKDWALIPGAKFTVSSNQLVVPDCDVLLPLSLMHIALFPNSQTDKVFHALMKTGCIQLALNKICSKDNALVPLMSAHTANIDNPSSILRAIHYMVQTSTFKTEKLAENDFEALLMYFNCNLNHLTSEDDIKILRSLPCYKSISGRYMSISKCGSCYVLTRSIPSVEVDRWTQSASAAFLEEKIHLKDLYTLLGCVPVDDLEVYLKHLLPKIESLSYDAKLEHLIYLKNRLCSIEESSEIKEQLFEKLESFLIIHDSCNRLKPAKHFYDRTVRVFEVMLPEKLFIPQDFFKKLEQLTKPKNRAAFLTSWVAFLRNMGLKYIISQQQLLQFAKEISMRANTENWTKDTLQNTVDVLLHHIFQERTDLFSGNFLKELSSIAFLCPERAPAEIVRFHPQYQEVNGTLPLIKFSGAQVNPKFKQTDVLQLLWTSCPILPEKATPLSIKEQEGSSLGPQEQLEHVLTMLSVNLDPPLDKVINNCRNICNITTLDEDMVKTRVKVLRSIYEFLSAEKREFRFQLRGVAFVMVEEGWKLLKPEEVVINLEYESDFKPYLYKLPLELGTFHQLFKHLGTEDVISTKQYVEVLSRIFKNSEGKQLDPNEMRTVKRVVSGLFKSLQNDSVKVRSELENVRDLALYLPSQNGRLVKSSILVFDDAPHYKSRIQGNIGVQMLVDLSQCYLGKDHGFHTKLIMLFPQKLRPRLLSSILEEQLDEESPKICQFGALCSLQGRLQLLLSSEQFITGLIRIMKHENDNAFLANEEKAIKLCKTLREGLKVSCFEKLQTTLRVKGFAPIPHSKSETFAFLKRYGNAVILLYIQHSDSKDINFLLALAMTLKSATDNLISDTSYLIAMLGCNDIYRISEKLDSLGVKYDSSEPSKLELPNPGTPIPPEIHYTLLMDPMNVFYPGEYVGYLVDAEGSDIYGSYHPTYTYAIIVQEVEREDEENSSFLGKIYQIDIGYSEYKIVSSLDLYKFSRPDESSQSRDSAPSTPTSPTEFPAHGTRTVPPIFPGRESHKSSSPSLPSSSSKHHSPKKIKANSLIEILREVTSVLEQAWKLPESERKKIIRRLYLKWHPDKNAENLDLANEVFKHLQNEINRLEKQSFIDQNVDRASRRTFSTSSSRFQSDKFSFQRFYTSWNQEATSHKSERQQSKEKCPSSTGPSYSQRFFVPPTFKSVGNPVEARRWLRQARSNFSAARNDLHKNANEWVCFKCYLSTKLALIAADYAVRGKSDKDVKPAALAQKIEEYSQQLEGLTNDVHTLEAYGVDSLKTRYPDLLPFPQIPNDRFTSEVAMRVMECTACIIIKLENFIQQKV</sequence>
<dbReference type="GeneID" id="100561952"/>
<feature type="domain" description="J" evidence="11">
    <location>
        <begin position="4591"/>
        <end position="4675"/>
    </location>
</feature>
<evidence type="ECO:0000256" key="2">
    <source>
        <dbReference type="ARBA" id="ARBA00022490"/>
    </source>
</evidence>
<dbReference type="Pfam" id="PF25794">
    <property type="entry name" value="SACS"/>
    <property type="match status" value="3"/>
</dbReference>
<feature type="compositionally biased region" description="Polar residues" evidence="9">
    <location>
        <begin position="12"/>
        <end position="22"/>
    </location>
</feature>
<dbReference type="Gene3D" id="3.10.20.90">
    <property type="entry name" value="Phosphatidylinositol 3-kinase Catalytic Subunit, Chain A, domain 1"/>
    <property type="match status" value="1"/>
</dbReference>
<feature type="region of interest" description="Disordered" evidence="9">
    <location>
        <begin position="4522"/>
        <end position="4579"/>
    </location>
</feature>
<evidence type="ECO:0000256" key="1">
    <source>
        <dbReference type="ARBA" id="ARBA00004496"/>
    </source>
</evidence>
<dbReference type="SUPFAM" id="SSF46565">
    <property type="entry name" value="Chaperone J-domain"/>
    <property type="match status" value="1"/>
</dbReference>
<dbReference type="InterPro" id="IPR029071">
    <property type="entry name" value="Ubiquitin-like_domsf"/>
</dbReference>
<dbReference type="GO" id="GO:0005739">
    <property type="term" value="C:mitochondrion"/>
    <property type="evidence" value="ECO:0007669"/>
    <property type="project" value="Ensembl"/>
</dbReference>
<dbReference type="Gene3D" id="1.20.120.330">
    <property type="entry name" value="Nucleotidyltransferases domain 2"/>
    <property type="match status" value="1"/>
</dbReference>
<dbReference type="InterPro" id="IPR000626">
    <property type="entry name" value="Ubiquitin-like_dom"/>
</dbReference>
<dbReference type="InterPro" id="IPR007842">
    <property type="entry name" value="HEPN_dom"/>
</dbReference>
<feature type="region of interest" description="Disordered" evidence="9">
    <location>
        <begin position="11"/>
        <end position="56"/>
    </location>
</feature>
<dbReference type="GO" id="GO:0090084">
    <property type="term" value="P:negative regulation of inclusion body assembly"/>
    <property type="evidence" value="ECO:0007669"/>
    <property type="project" value="Ensembl"/>
</dbReference>
<evidence type="ECO:0000313" key="13">
    <source>
        <dbReference type="Ensembl" id="ENSACAP00000035659.1"/>
    </source>
</evidence>
<protein>
    <recommendedName>
        <fullName evidence="7">Sacsin</fullName>
    </recommendedName>
    <alternativeName>
        <fullName evidence="8">DnaJ homolog subfamily C member 29</fullName>
    </alternativeName>
</protein>
<dbReference type="PROSITE" id="PS50053">
    <property type="entry name" value="UBIQUITIN_2"/>
    <property type="match status" value="1"/>
</dbReference>
<evidence type="ECO:0000256" key="5">
    <source>
        <dbReference type="ARBA" id="ARBA00023186"/>
    </source>
</evidence>
<dbReference type="Ensembl" id="ENSACAT00000046244.1">
    <property type="protein sequence ID" value="ENSACAP00000035659.1"/>
    <property type="gene ID" value="ENSACAG00000003045.4"/>
</dbReference>
<feature type="region of interest" description="Disordered" evidence="9">
    <location>
        <begin position="4687"/>
        <end position="4708"/>
    </location>
</feature>
<dbReference type="InterPro" id="IPR036869">
    <property type="entry name" value="J_dom_sf"/>
</dbReference>
<evidence type="ECO:0000259" key="10">
    <source>
        <dbReference type="PROSITE" id="PS50053"/>
    </source>
</evidence>
<keyword evidence="3" id="KW-0597">Phosphoprotein</keyword>
<dbReference type="InParanoid" id="A0A803TKB9"/>
<dbReference type="Gene3D" id="1.10.287.110">
    <property type="entry name" value="DnaJ domain"/>
    <property type="match status" value="1"/>
</dbReference>
<dbReference type="PROSITE" id="PS50076">
    <property type="entry name" value="DNAJ_2"/>
    <property type="match status" value="1"/>
</dbReference>
<dbReference type="Pfam" id="PF05168">
    <property type="entry name" value="HEPN"/>
    <property type="match status" value="1"/>
</dbReference>
<proteinExistence type="predicted"/>
<dbReference type="InterPro" id="IPR001623">
    <property type="entry name" value="DnaJ_domain"/>
</dbReference>
<dbReference type="CDD" id="cd06257">
    <property type="entry name" value="DnaJ"/>
    <property type="match status" value="1"/>
</dbReference>
<dbReference type="PROSITE" id="PS50910">
    <property type="entry name" value="HEPN"/>
    <property type="match status" value="1"/>
</dbReference>
<dbReference type="NCBIfam" id="NF047352">
    <property type="entry name" value="P_loop_sacsin"/>
    <property type="match status" value="3"/>
</dbReference>
<feature type="domain" description="Ubiquitin-like" evidence="10">
    <location>
        <begin position="282"/>
        <end position="342"/>
    </location>
</feature>
<evidence type="ECO:0000256" key="8">
    <source>
        <dbReference type="ARBA" id="ARBA00076379"/>
    </source>
</evidence>
<dbReference type="InterPro" id="IPR036890">
    <property type="entry name" value="HATPase_C_sf"/>
</dbReference>
<dbReference type="InterPro" id="IPR058210">
    <property type="entry name" value="SACS/Nov_dom"/>
</dbReference>
<evidence type="ECO:0000313" key="14">
    <source>
        <dbReference type="Proteomes" id="UP000001646"/>
    </source>
</evidence>
<evidence type="ECO:0000256" key="7">
    <source>
        <dbReference type="ARBA" id="ARBA00073920"/>
    </source>
</evidence>
<reference evidence="13" key="2">
    <citation type="submission" date="2025-08" db="UniProtKB">
        <authorList>
            <consortium name="Ensembl"/>
        </authorList>
    </citation>
    <scope>IDENTIFICATION</scope>
</reference>
<keyword evidence="14" id="KW-1185">Reference proteome</keyword>
<dbReference type="Bgee" id="ENSACAG00000003045">
    <property type="expression patterns" value="Expressed in testis and 12 other cell types or tissues"/>
</dbReference>
<comment type="function">
    <text evidence="6">Co-chaperone which acts as a regulator of the Hsp70 chaperone machinery and may be involved in the processing of other ataxia-linked proteins.</text>
</comment>
<dbReference type="GO" id="GO:0050750">
    <property type="term" value="F:low-density lipoprotein particle receptor binding"/>
    <property type="evidence" value="ECO:0007669"/>
    <property type="project" value="Ensembl"/>
</dbReference>
<gene>
    <name evidence="13" type="primary">SACS</name>
</gene>
<reference evidence="13 14" key="1">
    <citation type="submission" date="2009-12" db="EMBL/GenBank/DDBJ databases">
        <title>The Genome Sequence of Anolis carolinensis (Green Anole Lizard).</title>
        <authorList>
            <consortium name="The Genome Sequencing Platform"/>
            <person name="Di Palma F."/>
            <person name="Alfoldi J."/>
            <person name="Heiman D."/>
            <person name="Young S."/>
            <person name="Grabherr M."/>
            <person name="Johnson J."/>
            <person name="Lander E.S."/>
            <person name="Lindblad-Toh K."/>
        </authorList>
    </citation>
    <scope>NUCLEOTIDE SEQUENCE [LARGE SCALE GENOMIC DNA]</scope>
    <source>
        <strain evidence="13 14">JBL SC #1</strain>
    </source>
</reference>
<dbReference type="SMART" id="SM00213">
    <property type="entry name" value="UBQ"/>
    <property type="match status" value="1"/>
</dbReference>
<feature type="compositionally biased region" description="Basic and acidic residues" evidence="9">
    <location>
        <begin position="4688"/>
        <end position="4701"/>
    </location>
</feature>
<dbReference type="GO" id="GO:0042802">
    <property type="term" value="F:identical protein binding"/>
    <property type="evidence" value="ECO:0007669"/>
    <property type="project" value="Ensembl"/>
</dbReference>
<feature type="compositionally biased region" description="Low complexity" evidence="9">
    <location>
        <begin position="4562"/>
        <end position="4571"/>
    </location>
</feature>
<dbReference type="SMART" id="SM00748">
    <property type="entry name" value="HEPN"/>
    <property type="match status" value="1"/>
</dbReference>
<dbReference type="Gene3D" id="3.30.565.10">
    <property type="entry name" value="Histidine kinase-like ATPase, C-terminal domain"/>
    <property type="match status" value="1"/>
</dbReference>
<dbReference type="SUPFAM" id="SSF55874">
    <property type="entry name" value="ATPase domain of HSP90 chaperone/DNA topoisomerase II/histidine kinase"/>
    <property type="match status" value="3"/>
</dbReference>
<evidence type="ECO:0000256" key="4">
    <source>
        <dbReference type="ARBA" id="ARBA00022990"/>
    </source>
</evidence>
<dbReference type="GO" id="GO:0030544">
    <property type="term" value="F:Hsp70 protein binding"/>
    <property type="evidence" value="ECO:0000318"/>
    <property type="project" value="GO_Central"/>
</dbReference>
<dbReference type="PANTHER" id="PTHR15600:SF42">
    <property type="entry name" value="SACSIN"/>
    <property type="match status" value="1"/>
</dbReference>
<dbReference type="SUPFAM" id="SSF54236">
    <property type="entry name" value="Ubiquitin-like"/>
    <property type="match status" value="1"/>
</dbReference>
<evidence type="ECO:0000259" key="12">
    <source>
        <dbReference type="PROSITE" id="PS50910"/>
    </source>
</evidence>
<feature type="compositionally biased region" description="Polar residues" evidence="9">
    <location>
        <begin position="4528"/>
        <end position="4540"/>
    </location>
</feature>
<evidence type="ECO:0000256" key="6">
    <source>
        <dbReference type="ARBA" id="ARBA00054721"/>
    </source>
</evidence>
<accession>A0A803TKB9</accession>
<dbReference type="FunFam" id="1.20.120.330:FF:000009">
    <property type="entry name" value="Sacsin molecular chaperone"/>
    <property type="match status" value="1"/>
</dbReference>
<dbReference type="GO" id="GO:0070628">
    <property type="term" value="F:proteasome binding"/>
    <property type="evidence" value="ECO:0007669"/>
    <property type="project" value="Ensembl"/>
</dbReference>
<dbReference type="Proteomes" id="UP000001646">
    <property type="component" value="Chromosome 3"/>
</dbReference>
<evidence type="ECO:0000256" key="3">
    <source>
        <dbReference type="ARBA" id="ARBA00022553"/>
    </source>
</evidence>
<dbReference type="InterPro" id="IPR052972">
    <property type="entry name" value="Sacsin_chaperone_reg"/>
</dbReference>
<evidence type="ECO:0000259" key="11">
    <source>
        <dbReference type="PROSITE" id="PS50076"/>
    </source>
</evidence>
<feature type="compositionally biased region" description="Polar residues" evidence="9">
    <location>
        <begin position="34"/>
        <end position="43"/>
    </location>
</feature>
<dbReference type="PANTHER" id="PTHR15600">
    <property type="entry name" value="SACSIN"/>
    <property type="match status" value="1"/>
</dbReference>
<organism evidence="13 14">
    <name type="scientific">Anolis carolinensis</name>
    <name type="common">Green anole</name>
    <name type="synonym">American chameleon</name>
    <dbReference type="NCBI Taxonomy" id="28377"/>
    <lineage>
        <taxon>Eukaryota</taxon>
        <taxon>Metazoa</taxon>
        <taxon>Chordata</taxon>
        <taxon>Craniata</taxon>
        <taxon>Vertebrata</taxon>
        <taxon>Euteleostomi</taxon>
        <taxon>Lepidosauria</taxon>
        <taxon>Squamata</taxon>
        <taxon>Bifurcata</taxon>
        <taxon>Unidentata</taxon>
        <taxon>Episquamata</taxon>
        <taxon>Toxicofera</taxon>
        <taxon>Iguania</taxon>
        <taxon>Dactyloidae</taxon>
        <taxon>Anolis</taxon>
    </lineage>
</organism>
<evidence type="ECO:0000256" key="9">
    <source>
        <dbReference type="SAM" id="MobiDB-lite"/>
    </source>
</evidence>
<reference evidence="13" key="3">
    <citation type="submission" date="2025-09" db="UniProtKB">
        <authorList>
            <consortium name="Ensembl"/>
        </authorList>
    </citation>
    <scope>IDENTIFICATION</scope>
</reference>
<comment type="subcellular location">
    <subcellularLocation>
        <location evidence="1">Cytoplasm</location>
    </subcellularLocation>
</comment>
<dbReference type="GeneTree" id="ENSGT00390000016695"/>